<reference evidence="5" key="2">
    <citation type="submission" date="2014-03" db="EMBL/GenBank/DDBJ databases">
        <authorList>
            <person name="Genoscope - CEA"/>
        </authorList>
    </citation>
    <scope>NUCLEOTIDE SEQUENCE</scope>
</reference>
<dbReference type="InterPro" id="IPR027417">
    <property type="entry name" value="P-loop_NTPase"/>
</dbReference>
<dbReference type="Pfam" id="PF04548">
    <property type="entry name" value="AIG1"/>
    <property type="match status" value="1"/>
</dbReference>
<dbReference type="Proteomes" id="UP000193380">
    <property type="component" value="Unassembled WGS sequence"/>
</dbReference>
<organism evidence="5 6">
    <name type="scientific">Oncorhynchus mykiss</name>
    <name type="common">Rainbow trout</name>
    <name type="synonym">Salmo gairdneri</name>
    <dbReference type="NCBI Taxonomy" id="8022"/>
    <lineage>
        <taxon>Eukaryota</taxon>
        <taxon>Metazoa</taxon>
        <taxon>Chordata</taxon>
        <taxon>Craniata</taxon>
        <taxon>Vertebrata</taxon>
        <taxon>Euteleostomi</taxon>
        <taxon>Actinopterygii</taxon>
        <taxon>Neopterygii</taxon>
        <taxon>Teleostei</taxon>
        <taxon>Protacanthopterygii</taxon>
        <taxon>Salmoniformes</taxon>
        <taxon>Salmonidae</taxon>
        <taxon>Salmoninae</taxon>
        <taxon>Oncorhynchus</taxon>
    </lineage>
</organism>
<dbReference type="STRING" id="8022.A0A060YKJ2"/>
<comment type="similarity">
    <text evidence="1">Belongs to the TRAFAC class TrmE-Era-EngA-EngB-Septin-like GTPase superfamily. AIG1/Toc34/Toc159-like paraseptin GTPase family. IAN subfamily.</text>
</comment>
<evidence type="ECO:0000313" key="5">
    <source>
        <dbReference type="EMBL" id="CDQ89660.1"/>
    </source>
</evidence>
<evidence type="ECO:0000259" key="4">
    <source>
        <dbReference type="Pfam" id="PF04548"/>
    </source>
</evidence>
<reference evidence="5" key="1">
    <citation type="journal article" date="2014" name="Nat. Commun.">
        <title>The rainbow trout genome provides novel insights into evolution after whole-genome duplication in vertebrates.</title>
        <authorList>
            <person name="Berthelot C."/>
            <person name="Brunet F."/>
            <person name="Chalopin D."/>
            <person name="Juanchich A."/>
            <person name="Bernard M."/>
            <person name="Noel B."/>
            <person name="Bento P."/>
            <person name="Da Silva C."/>
            <person name="Labadie K."/>
            <person name="Alberti A."/>
            <person name="Aury J.M."/>
            <person name="Louis A."/>
            <person name="Dehais P."/>
            <person name="Bardou P."/>
            <person name="Montfort J."/>
            <person name="Klopp C."/>
            <person name="Cabau C."/>
            <person name="Gaspin C."/>
            <person name="Thorgaard G.H."/>
            <person name="Boussaha M."/>
            <person name="Quillet E."/>
            <person name="Guyomard R."/>
            <person name="Galiana D."/>
            <person name="Bobe J."/>
            <person name="Volff J.N."/>
            <person name="Genet C."/>
            <person name="Wincker P."/>
            <person name="Jaillon O."/>
            <person name="Roest Crollius H."/>
            <person name="Guiguen Y."/>
        </authorList>
    </citation>
    <scope>NUCLEOTIDE SEQUENCE [LARGE SCALE GENOMIC DNA]</scope>
</reference>
<proteinExistence type="inferred from homology"/>
<name>A0A060YKJ2_ONCMY</name>
<dbReference type="PaxDb" id="8022-A0A060YKJ2"/>
<feature type="domain" description="AIG1-type G" evidence="4">
    <location>
        <begin position="14"/>
        <end position="81"/>
    </location>
</feature>
<dbReference type="GO" id="GO:0005525">
    <property type="term" value="F:GTP binding"/>
    <property type="evidence" value="ECO:0007669"/>
    <property type="project" value="UniProtKB-KW"/>
</dbReference>
<evidence type="ECO:0000313" key="6">
    <source>
        <dbReference type="Proteomes" id="UP000193380"/>
    </source>
</evidence>
<keyword evidence="3" id="KW-0342">GTP-binding</keyword>
<protein>
    <recommendedName>
        <fullName evidence="4">AIG1-type G domain-containing protein</fullName>
    </recommendedName>
</protein>
<dbReference type="AlphaFoldDB" id="A0A060YKJ2"/>
<dbReference type="PANTHER" id="PTHR10903">
    <property type="entry name" value="GTPASE, IMAP FAMILY MEMBER-RELATED"/>
    <property type="match status" value="1"/>
</dbReference>
<dbReference type="Gene3D" id="3.40.50.300">
    <property type="entry name" value="P-loop containing nucleotide triphosphate hydrolases"/>
    <property type="match status" value="1"/>
</dbReference>
<dbReference type="PANTHER" id="PTHR10903:SF112">
    <property type="entry name" value="SI:CH211-113E8.5"/>
    <property type="match status" value="1"/>
</dbReference>
<sequence>MDTGSGNSSNVTYREHSEHLTKELVRRIQISSSSLHVFLLVIQVGRFTTEEDNSIVALEKIFGQQSSKFMIVLVFTRGDDHE</sequence>
<dbReference type="InterPro" id="IPR006703">
    <property type="entry name" value="G_AIG1"/>
</dbReference>
<feature type="non-terminal residue" evidence="5">
    <location>
        <position position="82"/>
    </location>
</feature>
<keyword evidence="2" id="KW-0547">Nucleotide-binding</keyword>
<evidence type="ECO:0000256" key="1">
    <source>
        <dbReference type="ARBA" id="ARBA00008535"/>
    </source>
</evidence>
<evidence type="ECO:0000256" key="3">
    <source>
        <dbReference type="ARBA" id="ARBA00023134"/>
    </source>
</evidence>
<dbReference type="InterPro" id="IPR045058">
    <property type="entry name" value="GIMA/IAN/Toc"/>
</dbReference>
<evidence type="ECO:0000256" key="2">
    <source>
        <dbReference type="ARBA" id="ARBA00022741"/>
    </source>
</evidence>
<dbReference type="EMBL" id="FR909715">
    <property type="protein sequence ID" value="CDQ89660.1"/>
    <property type="molecule type" value="Genomic_DNA"/>
</dbReference>
<gene>
    <name evidence="5" type="ORF">GSONMT00050014001</name>
</gene>
<accession>A0A060YKJ2</accession>